<proteinExistence type="predicted"/>
<reference evidence="1" key="1">
    <citation type="journal article" date="2018" name="Nat. Plants">
        <title>Whole-genome landscape of Medicago truncatula symbiotic genes.</title>
        <authorList>
            <person name="Pecrix Y."/>
            <person name="Gamas P."/>
            <person name="Carrere S."/>
        </authorList>
    </citation>
    <scope>NUCLEOTIDE SEQUENCE</scope>
    <source>
        <tissue evidence="1">Leaves</tissue>
    </source>
</reference>
<gene>
    <name evidence="1" type="ORF">MtrunA17_Chr8g0372011</name>
</gene>
<sequence length="58" mass="6898">MQFALTIHTKEGSNTWWRSIAFFTLQIISTLNQKNNEYFITCVVQHHLDIKFKTINII</sequence>
<dbReference type="EMBL" id="PSQE01000008">
    <property type="protein sequence ID" value="RHN41992.1"/>
    <property type="molecule type" value="Genomic_DNA"/>
</dbReference>
<protein>
    <submittedName>
        <fullName evidence="1">Uncharacterized protein</fullName>
    </submittedName>
</protein>
<dbReference type="AlphaFoldDB" id="A0A396GLM4"/>
<comment type="caution">
    <text evidence="1">The sequence shown here is derived from an EMBL/GenBank/DDBJ whole genome shotgun (WGS) entry which is preliminary data.</text>
</comment>
<accession>A0A396GLM4</accession>
<name>A0A396GLM4_MEDTR</name>
<organism evidence="1">
    <name type="scientific">Medicago truncatula</name>
    <name type="common">Barrel medic</name>
    <name type="synonym">Medicago tribuloides</name>
    <dbReference type="NCBI Taxonomy" id="3880"/>
    <lineage>
        <taxon>Eukaryota</taxon>
        <taxon>Viridiplantae</taxon>
        <taxon>Streptophyta</taxon>
        <taxon>Embryophyta</taxon>
        <taxon>Tracheophyta</taxon>
        <taxon>Spermatophyta</taxon>
        <taxon>Magnoliopsida</taxon>
        <taxon>eudicotyledons</taxon>
        <taxon>Gunneridae</taxon>
        <taxon>Pentapetalae</taxon>
        <taxon>rosids</taxon>
        <taxon>fabids</taxon>
        <taxon>Fabales</taxon>
        <taxon>Fabaceae</taxon>
        <taxon>Papilionoideae</taxon>
        <taxon>50 kb inversion clade</taxon>
        <taxon>NPAAA clade</taxon>
        <taxon>Hologalegina</taxon>
        <taxon>IRL clade</taxon>
        <taxon>Trifolieae</taxon>
        <taxon>Medicago</taxon>
    </lineage>
</organism>
<evidence type="ECO:0000313" key="1">
    <source>
        <dbReference type="EMBL" id="RHN41992.1"/>
    </source>
</evidence>
<dbReference type="Gramene" id="rna48374">
    <property type="protein sequence ID" value="RHN41992.1"/>
    <property type="gene ID" value="gene48374"/>
</dbReference>
<dbReference type="Proteomes" id="UP000265566">
    <property type="component" value="Chromosome 8"/>
</dbReference>